<dbReference type="GO" id="GO:0006338">
    <property type="term" value="P:chromatin remodeling"/>
    <property type="evidence" value="ECO:0007669"/>
    <property type="project" value="InterPro"/>
</dbReference>
<dbReference type="FunFam" id="1.10.10.60:FF:000169">
    <property type="entry name" value="DNA-binding protein SATB1"/>
    <property type="match status" value="2"/>
</dbReference>
<keyword evidence="4 7" id="KW-0238">DNA-binding</keyword>
<dbReference type="GO" id="GO:0005634">
    <property type="term" value="C:nucleus"/>
    <property type="evidence" value="ECO:0007669"/>
    <property type="project" value="UniProtKB-SubCell"/>
</dbReference>
<dbReference type="GO" id="GO:0000981">
    <property type="term" value="F:DNA-binding transcription factor activity, RNA polymerase II-specific"/>
    <property type="evidence" value="ECO:0007669"/>
    <property type="project" value="TreeGrafter"/>
</dbReference>
<feature type="compositionally biased region" description="Acidic residues" evidence="9">
    <location>
        <begin position="423"/>
        <end position="440"/>
    </location>
</feature>
<dbReference type="SMART" id="SM00389">
    <property type="entry name" value="HOX"/>
    <property type="match status" value="2"/>
</dbReference>
<feature type="compositionally biased region" description="Polar residues" evidence="9">
    <location>
        <begin position="291"/>
        <end position="305"/>
    </location>
</feature>
<feature type="compositionally biased region" description="Polar residues" evidence="9">
    <location>
        <begin position="503"/>
        <end position="512"/>
    </location>
</feature>
<keyword evidence="5 7" id="KW-0371">Homeobox</keyword>
<protein>
    <submittedName>
        <fullName evidence="12">Homeobox domain,Homeobox domain-like,SATB, ubiquitin-like oligomerisation domain</fullName>
    </submittedName>
</protein>
<feature type="domain" description="Homeobox" evidence="10">
    <location>
        <begin position="645"/>
        <end position="715"/>
    </location>
</feature>
<evidence type="ECO:0000256" key="3">
    <source>
        <dbReference type="ARBA" id="ARBA00022843"/>
    </source>
</evidence>
<name>A0A5E4NRI8_9HEMI</name>
<comment type="subcellular location">
    <subcellularLocation>
        <location evidence="1 7 8">Nucleus</location>
    </subcellularLocation>
</comment>
<organism evidence="12 13">
    <name type="scientific">Cinara cedri</name>
    <dbReference type="NCBI Taxonomy" id="506608"/>
    <lineage>
        <taxon>Eukaryota</taxon>
        <taxon>Metazoa</taxon>
        <taxon>Ecdysozoa</taxon>
        <taxon>Arthropoda</taxon>
        <taxon>Hexapoda</taxon>
        <taxon>Insecta</taxon>
        <taxon>Pterygota</taxon>
        <taxon>Neoptera</taxon>
        <taxon>Paraneoptera</taxon>
        <taxon>Hemiptera</taxon>
        <taxon>Sternorrhyncha</taxon>
        <taxon>Aphidomorpha</taxon>
        <taxon>Aphidoidea</taxon>
        <taxon>Aphididae</taxon>
        <taxon>Lachninae</taxon>
        <taxon>Cinara</taxon>
    </lineage>
</organism>
<dbReference type="CDD" id="cd11585">
    <property type="entry name" value="SATB1_N"/>
    <property type="match status" value="1"/>
</dbReference>
<dbReference type="OrthoDB" id="10052721at2759"/>
<reference evidence="12 13" key="1">
    <citation type="submission" date="2019-08" db="EMBL/GenBank/DDBJ databases">
        <authorList>
            <person name="Alioto T."/>
            <person name="Alioto T."/>
            <person name="Gomez Garrido J."/>
        </authorList>
    </citation>
    <scope>NUCLEOTIDE SEQUENCE [LARGE SCALE GENOMIC DNA]</scope>
</reference>
<dbReference type="InterPro" id="IPR039673">
    <property type="entry name" value="SATB1/SATB2"/>
</dbReference>
<keyword evidence="3" id="KW-0832">Ubl conjugation</keyword>
<evidence type="ECO:0000256" key="2">
    <source>
        <dbReference type="ARBA" id="ARBA00022737"/>
    </source>
</evidence>
<evidence type="ECO:0000256" key="5">
    <source>
        <dbReference type="ARBA" id="ARBA00023155"/>
    </source>
</evidence>
<dbReference type="CDD" id="cd00086">
    <property type="entry name" value="homeodomain"/>
    <property type="match status" value="2"/>
</dbReference>
<evidence type="ECO:0000256" key="7">
    <source>
        <dbReference type="PROSITE-ProRule" id="PRU00108"/>
    </source>
</evidence>
<evidence type="ECO:0000259" key="10">
    <source>
        <dbReference type="PROSITE" id="PS50071"/>
    </source>
</evidence>
<evidence type="ECO:0000256" key="9">
    <source>
        <dbReference type="SAM" id="MobiDB-lite"/>
    </source>
</evidence>
<evidence type="ECO:0000256" key="4">
    <source>
        <dbReference type="ARBA" id="ARBA00023125"/>
    </source>
</evidence>
<keyword evidence="13" id="KW-1185">Reference proteome</keyword>
<feature type="region of interest" description="Disordered" evidence="9">
    <location>
        <begin position="262"/>
        <end position="305"/>
    </location>
</feature>
<accession>A0A5E4NRI8</accession>
<dbReference type="PANTHER" id="PTHR15116">
    <property type="entry name" value="DNA-BINDING PROTEIN SATB FAMILY MEMBER"/>
    <property type="match status" value="1"/>
</dbReference>
<feature type="domain" description="CMP" evidence="11">
    <location>
        <begin position="64"/>
        <end position="177"/>
    </location>
</feature>
<dbReference type="Proteomes" id="UP000325440">
    <property type="component" value="Unassembled WGS sequence"/>
</dbReference>
<dbReference type="InterPro" id="IPR009057">
    <property type="entry name" value="Homeodomain-like_sf"/>
</dbReference>
<dbReference type="Pfam" id="PF16534">
    <property type="entry name" value="ULD"/>
    <property type="match status" value="1"/>
</dbReference>
<feature type="compositionally biased region" description="Pro residues" evidence="9">
    <location>
        <begin position="553"/>
        <end position="568"/>
    </location>
</feature>
<feature type="DNA-binding region" description="Homeobox" evidence="7">
    <location>
        <begin position="305"/>
        <end position="374"/>
    </location>
</feature>
<dbReference type="Pfam" id="PF00046">
    <property type="entry name" value="Homeodomain"/>
    <property type="match status" value="2"/>
</dbReference>
<dbReference type="EMBL" id="CABPRJ010002403">
    <property type="protein sequence ID" value="VVC45464.1"/>
    <property type="molecule type" value="Genomic_DNA"/>
</dbReference>
<evidence type="ECO:0000256" key="1">
    <source>
        <dbReference type="ARBA" id="ARBA00004123"/>
    </source>
</evidence>
<gene>
    <name evidence="12" type="ORF">CINCED_3A023372</name>
</gene>
<dbReference type="PANTHER" id="PTHR15116:SF16">
    <property type="entry name" value="DEFECTIVE PROVENTRICULUS, ISOFORM A"/>
    <property type="match status" value="1"/>
</dbReference>
<feature type="region of interest" description="Disordered" evidence="9">
    <location>
        <begin position="611"/>
        <end position="631"/>
    </location>
</feature>
<evidence type="ECO:0000256" key="6">
    <source>
        <dbReference type="ARBA" id="ARBA00023242"/>
    </source>
</evidence>
<dbReference type="InterPro" id="IPR038224">
    <property type="entry name" value="SATB_ULD_sf"/>
</dbReference>
<feature type="compositionally biased region" description="Basic and acidic residues" evidence="9">
    <location>
        <begin position="476"/>
        <end position="502"/>
    </location>
</feature>
<feature type="compositionally biased region" description="Polar residues" evidence="9">
    <location>
        <begin position="266"/>
        <end position="278"/>
    </location>
</feature>
<feature type="domain" description="Homeobox" evidence="10">
    <location>
        <begin position="303"/>
        <end position="373"/>
    </location>
</feature>
<feature type="DNA-binding region" description="Homeobox" evidence="7">
    <location>
        <begin position="647"/>
        <end position="716"/>
    </location>
</feature>
<dbReference type="Gene3D" id="3.10.20.710">
    <property type="entry name" value="SATB, ubiquitin-like oligomerisation domain"/>
    <property type="match status" value="1"/>
</dbReference>
<evidence type="ECO:0000313" key="12">
    <source>
        <dbReference type="EMBL" id="VVC45464.1"/>
    </source>
</evidence>
<dbReference type="AlphaFoldDB" id="A0A5E4NRI8"/>
<keyword evidence="6 7" id="KW-0539">Nucleus</keyword>
<feature type="compositionally biased region" description="Acidic residues" evidence="9">
    <location>
        <begin position="513"/>
        <end position="529"/>
    </location>
</feature>
<sequence length="763" mass="85414">MDFHSAMETFAEAWAMASAKGTFTYPQSQTINGFQSQSMSLTPHLQGSTSPISATVADGQSGPVKSIPVHCIVESINHVYQWSQRHSPSTLHRSKGHVELDRFVIIPNNTAFRDLTEVALVRLGYPKDTAAASKGLVVLKNWLPLDLDTIAEDPVLTVNDVLGELTTLATLRILVFREAKNRFSDLKDKLLKLLLVQSQTQLTASGCPLDEAIILQMMKVGQACPDLPEELYKQFEKWWIVQSSAVGSKMQPSVSVRDMFYRNGASPRQPNHQENPTNCIVPKADSKAHSLHQSVSQNQFQGQKTRMRTSFDTELELPKLQAWFAENPHPSRQQIHHYVSELNNLESRKGRKPLDVNNVVYWFKNARAAQKRAEVRGTNSAATDTINVGNNDGNCNVNGYCKSSSPSEHGGKSYSGIGSVSGAEEDEDEEEFEDGREDEDAKPVMSPPAEQPMSLTTHGRFASNGDVEPPSSPRPQSRDSEQSADLHKVMVIKEEPPDKEKSTVITTGLNNNDYEDEEDFDEDMDDDASDGVGCKPQLSDDQAAAGHLQHRGSPPPHQQHPQQSPPPLFHHHNNAADLHQSLVRPGFPMVPNPMFSHSFMYMSQCLSGFNAARRPQTSTPPPPHSQQPQVSSAVGLNLSALAEERRKRNRTFIDPVSEVPRLEQWFELNTHPSHSLIAKYTDELNRMPYRQKFPRLESKNVQFWFKNRRAKCKRLKMSLYDAMSPKDQFNMPPYPTSAAGERTVAKHEYSDMIGRTNTTTYNI</sequence>
<dbReference type="SUPFAM" id="SSF46689">
    <property type="entry name" value="Homeodomain-like"/>
    <property type="match status" value="2"/>
</dbReference>
<keyword evidence="2" id="KW-0677">Repeat</keyword>
<dbReference type="Gene3D" id="1.10.10.60">
    <property type="entry name" value="Homeodomain-like"/>
    <property type="match status" value="2"/>
</dbReference>
<dbReference type="PROSITE" id="PS51982">
    <property type="entry name" value="CMP"/>
    <property type="match status" value="1"/>
</dbReference>
<dbReference type="GO" id="GO:0000978">
    <property type="term" value="F:RNA polymerase II cis-regulatory region sequence-specific DNA binding"/>
    <property type="evidence" value="ECO:0007669"/>
    <property type="project" value="TreeGrafter"/>
</dbReference>
<evidence type="ECO:0000259" key="11">
    <source>
        <dbReference type="PROSITE" id="PS51982"/>
    </source>
</evidence>
<feature type="region of interest" description="Disordered" evidence="9">
    <location>
        <begin position="403"/>
        <end position="573"/>
    </location>
</feature>
<evidence type="ECO:0000313" key="13">
    <source>
        <dbReference type="Proteomes" id="UP000325440"/>
    </source>
</evidence>
<dbReference type="InterPro" id="IPR001356">
    <property type="entry name" value="HD"/>
</dbReference>
<dbReference type="PROSITE" id="PS50071">
    <property type="entry name" value="HOMEOBOX_2"/>
    <property type="match status" value="2"/>
</dbReference>
<evidence type="ECO:0000256" key="8">
    <source>
        <dbReference type="RuleBase" id="RU000682"/>
    </source>
</evidence>
<dbReference type="InterPro" id="IPR032392">
    <property type="entry name" value="ULD"/>
</dbReference>
<proteinExistence type="predicted"/>